<feature type="chain" id="PRO_5025099289" description="S-protein homolog" evidence="6">
    <location>
        <begin position="25"/>
        <end position="147"/>
    </location>
</feature>
<keyword evidence="4 6" id="KW-0964">Secreted</keyword>
<evidence type="ECO:0000313" key="7">
    <source>
        <dbReference type="EMBL" id="POO03362.1"/>
    </source>
</evidence>
<dbReference type="Proteomes" id="UP000237000">
    <property type="component" value="Unassembled WGS sequence"/>
</dbReference>
<dbReference type="InterPro" id="IPR010264">
    <property type="entry name" value="Self-incomp_S1"/>
</dbReference>
<dbReference type="Pfam" id="PF05938">
    <property type="entry name" value="Self-incomp_S1"/>
    <property type="match status" value="1"/>
</dbReference>
<comment type="caution">
    <text evidence="7">The sequence shown here is derived from an EMBL/GenBank/DDBJ whole genome shotgun (WGS) entry which is preliminary data.</text>
</comment>
<sequence>MNQSTLQPLLVALLFLSSLLTSTAIERQKHRERSLFGAPKTTVSILNALPEDLDLTVHCKSGDDDLGEKILQFNGTYEWSFHVNFGVTTLFFCSFSWRNAAGSFEIYKAKRDMNWRCPTYCSWAARDDGVYGYKESDHVNDIHFPWP</sequence>
<keyword evidence="3 6" id="KW-0713">Self-incompatibility</keyword>
<dbReference type="PANTHER" id="PTHR31232">
    <property type="match status" value="1"/>
</dbReference>
<proteinExistence type="inferred from homology"/>
<keyword evidence="5 6" id="KW-0732">Signal</keyword>
<evidence type="ECO:0000256" key="1">
    <source>
        <dbReference type="ARBA" id="ARBA00004613"/>
    </source>
</evidence>
<accession>A0A2P5G013</accession>
<dbReference type="AlphaFoldDB" id="A0A2P5G013"/>
<evidence type="ECO:0000256" key="6">
    <source>
        <dbReference type="RuleBase" id="RU367044"/>
    </source>
</evidence>
<comment type="subcellular location">
    <subcellularLocation>
        <location evidence="1 6">Secreted</location>
    </subcellularLocation>
</comment>
<evidence type="ECO:0000313" key="8">
    <source>
        <dbReference type="Proteomes" id="UP000237000"/>
    </source>
</evidence>
<feature type="signal peptide" evidence="6">
    <location>
        <begin position="1"/>
        <end position="24"/>
    </location>
</feature>
<dbReference type="GO" id="GO:0005576">
    <property type="term" value="C:extracellular region"/>
    <property type="evidence" value="ECO:0007669"/>
    <property type="project" value="UniProtKB-SubCell"/>
</dbReference>
<dbReference type="OrthoDB" id="1151284at2759"/>
<reference evidence="8" key="1">
    <citation type="submission" date="2016-06" db="EMBL/GenBank/DDBJ databases">
        <title>Parallel loss of symbiosis genes in relatives of nitrogen-fixing non-legume Parasponia.</title>
        <authorList>
            <person name="Van Velzen R."/>
            <person name="Holmer R."/>
            <person name="Bu F."/>
            <person name="Rutten L."/>
            <person name="Van Zeijl A."/>
            <person name="Liu W."/>
            <person name="Santuari L."/>
            <person name="Cao Q."/>
            <person name="Sharma T."/>
            <person name="Shen D."/>
            <person name="Roswanjaya Y."/>
            <person name="Wardhani T."/>
            <person name="Kalhor M.S."/>
            <person name="Jansen J."/>
            <person name="Van den Hoogen J."/>
            <person name="Gungor B."/>
            <person name="Hartog M."/>
            <person name="Hontelez J."/>
            <person name="Verver J."/>
            <person name="Yang W.-C."/>
            <person name="Schijlen E."/>
            <person name="Repin R."/>
            <person name="Schilthuizen M."/>
            <person name="Schranz E."/>
            <person name="Heidstra R."/>
            <person name="Miyata K."/>
            <person name="Fedorova E."/>
            <person name="Kohlen W."/>
            <person name="Bisseling T."/>
            <person name="Smit S."/>
            <person name="Geurts R."/>
        </authorList>
    </citation>
    <scope>NUCLEOTIDE SEQUENCE [LARGE SCALE GENOMIC DNA]</scope>
    <source>
        <strain evidence="8">cv. RG33-2</strain>
    </source>
</reference>
<name>A0A2P5G013_TREOI</name>
<evidence type="ECO:0000256" key="4">
    <source>
        <dbReference type="ARBA" id="ARBA00022525"/>
    </source>
</evidence>
<dbReference type="InParanoid" id="A0A2P5G013"/>
<evidence type="ECO:0000256" key="5">
    <source>
        <dbReference type="ARBA" id="ARBA00022729"/>
    </source>
</evidence>
<keyword evidence="8" id="KW-1185">Reference proteome</keyword>
<comment type="similarity">
    <text evidence="2 6">Belongs to the plant self-incompatibility (S1) protein family.</text>
</comment>
<evidence type="ECO:0000256" key="3">
    <source>
        <dbReference type="ARBA" id="ARBA00022471"/>
    </source>
</evidence>
<organism evidence="7 8">
    <name type="scientific">Trema orientale</name>
    <name type="common">Charcoal tree</name>
    <name type="synonym">Celtis orientalis</name>
    <dbReference type="NCBI Taxonomy" id="63057"/>
    <lineage>
        <taxon>Eukaryota</taxon>
        <taxon>Viridiplantae</taxon>
        <taxon>Streptophyta</taxon>
        <taxon>Embryophyta</taxon>
        <taxon>Tracheophyta</taxon>
        <taxon>Spermatophyta</taxon>
        <taxon>Magnoliopsida</taxon>
        <taxon>eudicotyledons</taxon>
        <taxon>Gunneridae</taxon>
        <taxon>Pentapetalae</taxon>
        <taxon>rosids</taxon>
        <taxon>fabids</taxon>
        <taxon>Rosales</taxon>
        <taxon>Cannabaceae</taxon>
        <taxon>Trema</taxon>
    </lineage>
</organism>
<dbReference type="GO" id="GO:0060320">
    <property type="term" value="P:rejection of self pollen"/>
    <property type="evidence" value="ECO:0007669"/>
    <property type="project" value="UniProtKB-KW"/>
</dbReference>
<gene>
    <name evidence="7" type="ORF">TorRG33x02_005670</name>
</gene>
<dbReference type="PANTHER" id="PTHR31232:SF155">
    <property type="entry name" value="PLANT SELF-INCOMPATIBILITY PROTEIN S1 FAMILY"/>
    <property type="match status" value="1"/>
</dbReference>
<protein>
    <recommendedName>
        <fullName evidence="6">S-protein homolog</fullName>
    </recommendedName>
</protein>
<dbReference type="EMBL" id="JXTC01000002">
    <property type="protein sequence ID" value="POO03362.1"/>
    <property type="molecule type" value="Genomic_DNA"/>
</dbReference>
<evidence type="ECO:0000256" key="2">
    <source>
        <dbReference type="ARBA" id="ARBA00005581"/>
    </source>
</evidence>